<comment type="caution">
    <text evidence="1">The sequence shown here is derived from an EMBL/GenBank/DDBJ whole genome shotgun (WGS) entry which is preliminary data.</text>
</comment>
<organism evidence="1 2">
    <name type="scientific">Xenoophorus captivus</name>
    <dbReference type="NCBI Taxonomy" id="1517983"/>
    <lineage>
        <taxon>Eukaryota</taxon>
        <taxon>Metazoa</taxon>
        <taxon>Chordata</taxon>
        <taxon>Craniata</taxon>
        <taxon>Vertebrata</taxon>
        <taxon>Euteleostomi</taxon>
        <taxon>Actinopterygii</taxon>
        <taxon>Neopterygii</taxon>
        <taxon>Teleostei</taxon>
        <taxon>Neoteleostei</taxon>
        <taxon>Acanthomorphata</taxon>
        <taxon>Ovalentaria</taxon>
        <taxon>Atherinomorphae</taxon>
        <taxon>Cyprinodontiformes</taxon>
        <taxon>Goodeidae</taxon>
        <taxon>Xenoophorus</taxon>
    </lineage>
</organism>
<dbReference type="EMBL" id="JAHRIN010053483">
    <property type="protein sequence ID" value="MEQ2210522.1"/>
    <property type="molecule type" value="Genomic_DNA"/>
</dbReference>
<gene>
    <name evidence="1" type="ORF">XENOCAPTIV_014838</name>
</gene>
<dbReference type="Proteomes" id="UP001434883">
    <property type="component" value="Unassembled WGS sequence"/>
</dbReference>
<accession>A0ABV0RS76</accession>
<proteinExistence type="predicted"/>
<name>A0ABV0RS76_9TELE</name>
<feature type="non-terminal residue" evidence="1">
    <location>
        <position position="1"/>
    </location>
</feature>
<keyword evidence="2" id="KW-1185">Reference proteome</keyword>
<protein>
    <submittedName>
        <fullName evidence="1">Uncharacterized protein</fullName>
    </submittedName>
</protein>
<evidence type="ECO:0000313" key="2">
    <source>
        <dbReference type="Proteomes" id="UP001434883"/>
    </source>
</evidence>
<reference evidence="1 2" key="1">
    <citation type="submission" date="2021-06" db="EMBL/GenBank/DDBJ databases">
        <authorList>
            <person name="Palmer J.M."/>
        </authorList>
    </citation>
    <scope>NUCLEOTIDE SEQUENCE [LARGE SCALE GENOMIC DNA]</scope>
    <source>
        <strain evidence="1 2">XC_2019</strain>
        <tissue evidence="1">Muscle</tissue>
    </source>
</reference>
<sequence>ATCIELVSSYGRACMDSSISSSCGGDDGAFVRGQSRQWTNAGWARLRTKPLEKW</sequence>
<evidence type="ECO:0000313" key="1">
    <source>
        <dbReference type="EMBL" id="MEQ2210522.1"/>
    </source>
</evidence>